<feature type="transmembrane region" description="Helical" evidence="8">
    <location>
        <begin position="65"/>
        <end position="86"/>
    </location>
</feature>
<comment type="similarity">
    <text evidence="2">Belongs to the ZIP transporter (TC 2.A.5) family.</text>
</comment>
<evidence type="ECO:0000256" key="6">
    <source>
        <dbReference type="ARBA" id="ARBA00022989"/>
    </source>
</evidence>
<dbReference type="EMBL" id="FNUK01000001">
    <property type="protein sequence ID" value="SEF38913.1"/>
    <property type="molecule type" value="Genomic_DNA"/>
</dbReference>
<reference evidence="10" key="1">
    <citation type="submission" date="2016-10" db="EMBL/GenBank/DDBJ databases">
        <authorList>
            <person name="Varghese N."/>
            <person name="Submissions S."/>
        </authorList>
    </citation>
    <scope>NUCLEOTIDE SEQUENCE [LARGE SCALE GENOMIC DNA]</scope>
    <source>
        <strain evidence="10">DSM 5463</strain>
    </source>
</reference>
<keyword evidence="4 8" id="KW-0812">Transmembrane</keyword>
<evidence type="ECO:0000256" key="8">
    <source>
        <dbReference type="SAM" id="Phobius"/>
    </source>
</evidence>
<dbReference type="PANTHER" id="PTHR11040">
    <property type="entry name" value="ZINC/IRON TRANSPORTER"/>
    <property type="match status" value="1"/>
</dbReference>
<dbReference type="Pfam" id="PF02535">
    <property type="entry name" value="Zip"/>
    <property type="match status" value="1"/>
</dbReference>
<keyword evidence="6 8" id="KW-1133">Transmembrane helix</keyword>
<feature type="transmembrane region" description="Helical" evidence="8">
    <location>
        <begin position="163"/>
        <end position="184"/>
    </location>
</feature>
<feature type="transmembrane region" description="Helical" evidence="8">
    <location>
        <begin position="98"/>
        <end position="114"/>
    </location>
</feature>
<evidence type="ECO:0000313" key="10">
    <source>
        <dbReference type="Proteomes" id="UP000242850"/>
    </source>
</evidence>
<feature type="transmembrane region" description="Helical" evidence="8">
    <location>
        <begin position="6"/>
        <end position="26"/>
    </location>
</feature>
<dbReference type="OrthoDB" id="9787346at2"/>
<proteinExistence type="inferred from homology"/>
<evidence type="ECO:0000313" key="9">
    <source>
        <dbReference type="EMBL" id="SEF38913.1"/>
    </source>
</evidence>
<evidence type="ECO:0000256" key="1">
    <source>
        <dbReference type="ARBA" id="ARBA00004651"/>
    </source>
</evidence>
<dbReference type="InterPro" id="IPR003689">
    <property type="entry name" value="ZIP"/>
</dbReference>
<evidence type="ECO:0000256" key="3">
    <source>
        <dbReference type="ARBA" id="ARBA00022475"/>
    </source>
</evidence>
<keyword evidence="3" id="KW-1003">Cell membrane</keyword>
<evidence type="ECO:0000256" key="4">
    <source>
        <dbReference type="ARBA" id="ARBA00022692"/>
    </source>
</evidence>
<organism evidence="9 10">
    <name type="scientific">Caloramator fervidus</name>
    <dbReference type="NCBI Taxonomy" id="29344"/>
    <lineage>
        <taxon>Bacteria</taxon>
        <taxon>Bacillati</taxon>
        <taxon>Bacillota</taxon>
        <taxon>Clostridia</taxon>
        <taxon>Eubacteriales</taxon>
        <taxon>Clostridiaceae</taxon>
        <taxon>Caloramator</taxon>
    </lineage>
</organism>
<protein>
    <submittedName>
        <fullName evidence="9">Zinc transporter, ZIP family</fullName>
    </submittedName>
</protein>
<feature type="transmembrane region" description="Helical" evidence="8">
    <location>
        <begin position="33"/>
        <end position="53"/>
    </location>
</feature>
<dbReference type="GO" id="GO:0005385">
    <property type="term" value="F:zinc ion transmembrane transporter activity"/>
    <property type="evidence" value="ECO:0007669"/>
    <property type="project" value="TreeGrafter"/>
</dbReference>
<name>A0A1H5RKN6_9CLOT</name>
<feature type="transmembrane region" description="Helical" evidence="8">
    <location>
        <begin position="221"/>
        <end position="241"/>
    </location>
</feature>
<comment type="subcellular location">
    <subcellularLocation>
        <location evidence="1">Cell membrane</location>
        <topology evidence="1">Multi-pass membrane protein</topology>
    </subcellularLocation>
</comment>
<dbReference type="AlphaFoldDB" id="A0A1H5RKN6"/>
<evidence type="ECO:0000256" key="7">
    <source>
        <dbReference type="ARBA" id="ARBA00023136"/>
    </source>
</evidence>
<accession>A0A1H5RKN6</accession>
<dbReference type="PANTHER" id="PTHR11040:SF211">
    <property type="entry name" value="ZINC TRANSPORTER ZIP11"/>
    <property type="match status" value="1"/>
</dbReference>
<evidence type="ECO:0000256" key="2">
    <source>
        <dbReference type="ARBA" id="ARBA00006939"/>
    </source>
</evidence>
<evidence type="ECO:0000256" key="5">
    <source>
        <dbReference type="ARBA" id="ARBA00022833"/>
    </source>
</evidence>
<keyword evidence="7 8" id="KW-0472">Membrane</keyword>
<feature type="transmembrane region" description="Helical" evidence="8">
    <location>
        <begin position="190"/>
        <end position="209"/>
    </location>
</feature>
<keyword evidence="10" id="KW-1185">Reference proteome</keyword>
<dbReference type="Proteomes" id="UP000242850">
    <property type="component" value="Unassembled WGS sequence"/>
</dbReference>
<keyword evidence="5" id="KW-0862">Zinc</keyword>
<gene>
    <name evidence="9" type="ORF">SAMN05660865_00079</name>
</gene>
<dbReference type="RefSeq" id="WP_103895114.1">
    <property type="nucleotide sequence ID" value="NZ_FNUK01000001.1"/>
</dbReference>
<dbReference type="GO" id="GO:0005886">
    <property type="term" value="C:plasma membrane"/>
    <property type="evidence" value="ECO:0007669"/>
    <property type="project" value="UniProtKB-SubCell"/>
</dbReference>
<sequence length="242" mass="25645">MDILSITLIGTLVCALGTTLGAFIIINFKKTNNILMAGIIGVAAGLMLSVVTFDLIPEAIETGGLFLALFGTLIGIVFTIILDSFLSNFEIVKKYGKHIKTAILLILALSAHNFPEGLAIGVGFTKEIKFGMELAIVIAFHDIPEGAAVAAPLIQSNIKPWKILLLTAFTALPTAFGAFFGAVLGNISNIFTSICLGFASGTMLYIIVGELIPESKELFKGIFSTISTLIGIILGLLLVSYF</sequence>